<evidence type="ECO:0008006" key="10">
    <source>
        <dbReference type="Google" id="ProtNLM"/>
    </source>
</evidence>
<protein>
    <recommendedName>
        <fullName evidence="10">VWFA domain-containing protein</fullName>
    </recommendedName>
</protein>
<dbReference type="PANTHER" id="PTHR10579:SF43">
    <property type="entry name" value="ZINC FINGER (C3HC4-TYPE RING FINGER) FAMILY PROTEIN"/>
    <property type="match status" value="1"/>
</dbReference>
<dbReference type="CDD" id="cd16448">
    <property type="entry name" value="RING-H2"/>
    <property type="match status" value="1"/>
</dbReference>
<dbReference type="PROSITE" id="PS50234">
    <property type="entry name" value="VWFA"/>
    <property type="match status" value="1"/>
</dbReference>
<keyword evidence="1 3" id="KW-0863">Zinc-finger</keyword>
<evidence type="ECO:0000313" key="7">
    <source>
        <dbReference type="EMBL" id="CAF4529975.1"/>
    </source>
</evidence>
<keyword evidence="1 3" id="KW-0479">Metal-binding</keyword>
<dbReference type="InterPro" id="IPR002035">
    <property type="entry name" value="VWF_A"/>
</dbReference>
<dbReference type="Proteomes" id="UP000663873">
    <property type="component" value="Unassembled WGS sequence"/>
</dbReference>
<evidence type="ECO:0000259" key="4">
    <source>
        <dbReference type="PROSITE" id="PS50089"/>
    </source>
</evidence>
<dbReference type="GO" id="GO:0008270">
    <property type="term" value="F:zinc ion binding"/>
    <property type="evidence" value="ECO:0007669"/>
    <property type="project" value="UniProtKB-KW"/>
</dbReference>
<dbReference type="InterPro" id="IPR051266">
    <property type="entry name" value="CLCR"/>
</dbReference>
<dbReference type="InterPro" id="IPR013083">
    <property type="entry name" value="Znf_RING/FYVE/PHD"/>
</dbReference>
<dbReference type="Pfam" id="PF17123">
    <property type="entry name" value="zf-RING_11"/>
    <property type="match status" value="1"/>
</dbReference>
<comment type="caution">
    <text evidence="6">The sequence shown here is derived from an EMBL/GenBank/DDBJ whole genome shotgun (WGS) entry which is preliminary data.</text>
</comment>
<dbReference type="EMBL" id="CAJNXB010000369">
    <property type="protein sequence ID" value="CAF3046579.1"/>
    <property type="molecule type" value="Genomic_DNA"/>
</dbReference>
<dbReference type="SUPFAM" id="SSF53300">
    <property type="entry name" value="vWA-like"/>
    <property type="match status" value="1"/>
</dbReference>
<evidence type="ECO:0000313" key="8">
    <source>
        <dbReference type="Proteomes" id="UP000663825"/>
    </source>
</evidence>
<dbReference type="InterPro" id="IPR036465">
    <property type="entry name" value="vWFA_dom_sf"/>
</dbReference>
<dbReference type="AlphaFoldDB" id="A0A817M9W4"/>
<sequence length="607" mass="67573">MLYPSPSEISLPSTDDCAICLMTLAPGTALLTLSCNHKFHLQCLVSNAQAQNKECPLCRTTIDASVLQILVGSTQTPTPTPTQQTQVALVQVNQTAANVLPSVEDPIDETVVRHLFEQFTIARQAAIASLDDTDSLPLINTVTTLEYLAQSAHEESNIYGLITLQAPSILQRETNSIAAARVPIDLVCVVDQSGSMSGEKMVLLKKTLIYIVEQLNELDRLAIVSFNSTAFDRSHGLKRMNQQNQQILTNAMNNDIASQGGTYIGSGLQIGIDLLKIRQTKNPLSALLLLTDGQDNQEHDYRQLMENLPEGAQCHTFGYGPDHTASLLAELAQLGHGGTFTYIDQEQAVGSAFVMVLAGLFTCVAEEICVNIEFNENYNVTHFHSKYTYEPEQLPSTKISVKLHNLNADEKRNLVFQLHIPKVDDEQNVEMASQSSASQDESSDVNLLSENHCVGHVTITYVDPNISRSITTNPVSFQLVRVSSPPTNLLQINPVLDRQRNRIETTQALEQAMAESDFQASRTILMTQVEKIKHSVSVQDPFCQELIQDLERIYPSEREYRSSHCHTYMSHRTERGTYVPNEHVSSQRYNTDHQRQLAASIQRKYFS</sequence>
<feature type="domain" description="VWFA" evidence="5">
    <location>
        <begin position="185"/>
        <end position="357"/>
    </location>
</feature>
<evidence type="ECO:0000256" key="1">
    <source>
        <dbReference type="ARBA" id="ARBA00022771"/>
    </source>
</evidence>
<dbReference type="EMBL" id="CAJOBP010008204">
    <property type="protein sequence ID" value="CAF4529975.1"/>
    <property type="molecule type" value="Genomic_DNA"/>
</dbReference>
<proteinExistence type="predicted"/>
<dbReference type="SUPFAM" id="SSF57850">
    <property type="entry name" value="RING/U-box"/>
    <property type="match status" value="1"/>
</dbReference>
<dbReference type="Gene3D" id="3.30.40.10">
    <property type="entry name" value="Zinc/RING finger domain, C3HC4 (zinc finger)"/>
    <property type="match status" value="1"/>
</dbReference>
<gene>
    <name evidence="6" type="ORF">TIS948_LOCUS3796</name>
    <name evidence="7" type="ORF">UJA718_LOCUS28139</name>
</gene>
<dbReference type="Pfam" id="PF00092">
    <property type="entry name" value="VWA"/>
    <property type="match status" value="1"/>
</dbReference>
<dbReference type="InterPro" id="IPR001841">
    <property type="entry name" value="Znf_RING"/>
</dbReference>
<dbReference type="OrthoDB" id="299997at2759"/>
<keyword evidence="9" id="KW-1185">Reference proteome</keyword>
<evidence type="ECO:0000256" key="2">
    <source>
        <dbReference type="ARBA" id="ARBA00022833"/>
    </source>
</evidence>
<keyword evidence="2" id="KW-0862">Zinc</keyword>
<evidence type="ECO:0000313" key="6">
    <source>
        <dbReference type="EMBL" id="CAF3046579.1"/>
    </source>
</evidence>
<dbReference type="Gene3D" id="3.40.50.410">
    <property type="entry name" value="von Willebrand factor, type A domain"/>
    <property type="match status" value="1"/>
</dbReference>
<dbReference type="PANTHER" id="PTHR10579">
    <property type="entry name" value="CALCIUM-ACTIVATED CHLORIDE CHANNEL REGULATOR"/>
    <property type="match status" value="1"/>
</dbReference>
<dbReference type="SMART" id="SM00184">
    <property type="entry name" value="RING"/>
    <property type="match status" value="1"/>
</dbReference>
<dbReference type="PROSITE" id="PS50089">
    <property type="entry name" value="ZF_RING_2"/>
    <property type="match status" value="1"/>
</dbReference>
<name>A0A817M9W4_9BILA</name>
<evidence type="ECO:0000313" key="9">
    <source>
        <dbReference type="Proteomes" id="UP000663873"/>
    </source>
</evidence>
<accession>A0A817M9W4</accession>
<dbReference type="Proteomes" id="UP000663825">
    <property type="component" value="Unassembled WGS sequence"/>
</dbReference>
<reference evidence="6" key="1">
    <citation type="submission" date="2021-02" db="EMBL/GenBank/DDBJ databases">
        <authorList>
            <person name="Nowell W R."/>
        </authorList>
    </citation>
    <scope>NUCLEOTIDE SEQUENCE</scope>
</reference>
<dbReference type="SMART" id="SM00327">
    <property type="entry name" value="VWA"/>
    <property type="match status" value="1"/>
</dbReference>
<organism evidence="6 8">
    <name type="scientific">Rotaria socialis</name>
    <dbReference type="NCBI Taxonomy" id="392032"/>
    <lineage>
        <taxon>Eukaryota</taxon>
        <taxon>Metazoa</taxon>
        <taxon>Spiralia</taxon>
        <taxon>Gnathifera</taxon>
        <taxon>Rotifera</taxon>
        <taxon>Eurotatoria</taxon>
        <taxon>Bdelloidea</taxon>
        <taxon>Philodinida</taxon>
        <taxon>Philodinidae</taxon>
        <taxon>Rotaria</taxon>
    </lineage>
</organism>
<evidence type="ECO:0000256" key="3">
    <source>
        <dbReference type="PROSITE-ProRule" id="PRU00175"/>
    </source>
</evidence>
<evidence type="ECO:0000259" key="5">
    <source>
        <dbReference type="PROSITE" id="PS50234"/>
    </source>
</evidence>
<feature type="domain" description="RING-type" evidence="4">
    <location>
        <begin position="17"/>
        <end position="59"/>
    </location>
</feature>